<gene>
    <name evidence="5" type="ORF">IV501_07490</name>
</gene>
<evidence type="ECO:0000259" key="4">
    <source>
        <dbReference type="Pfam" id="PF13649"/>
    </source>
</evidence>
<dbReference type="InterPro" id="IPR022446">
    <property type="entry name" value="MeTrfrase_put"/>
</dbReference>
<dbReference type="NCBIfam" id="TIGR00536">
    <property type="entry name" value="hemK_fam"/>
    <property type="match status" value="1"/>
</dbReference>
<dbReference type="EMBL" id="JAEPES010000002">
    <property type="protein sequence ID" value="MBK4347472.1"/>
    <property type="molecule type" value="Genomic_DNA"/>
</dbReference>
<evidence type="ECO:0000256" key="2">
    <source>
        <dbReference type="ARBA" id="ARBA00022679"/>
    </source>
</evidence>
<dbReference type="InterPro" id="IPR004556">
    <property type="entry name" value="HemK-like"/>
</dbReference>
<name>A0A934SM36_9MICO</name>
<dbReference type="Gene3D" id="3.40.50.150">
    <property type="entry name" value="Vaccinia Virus protein VP39"/>
    <property type="match status" value="1"/>
</dbReference>
<evidence type="ECO:0000313" key="5">
    <source>
        <dbReference type="EMBL" id="MBK4347472.1"/>
    </source>
</evidence>
<keyword evidence="3" id="KW-0949">S-adenosyl-L-methionine</keyword>
<keyword evidence="6" id="KW-1185">Reference proteome</keyword>
<organism evidence="5 6">
    <name type="scientific">Lacisediminihabitans changchengi</name>
    <dbReference type="NCBI Taxonomy" id="2787634"/>
    <lineage>
        <taxon>Bacteria</taxon>
        <taxon>Bacillati</taxon>
        <taxon>Actinomycetota</taxon>
        <taxon>Actinomycetes</taxon>
        <taxon>Micrococcales</taxon>
        <taxon>Microbacteriaceae</taxon>
        <taxon>Lacisediminihabitans</taxon>
    </lineage>
</organism>
<dbReference type="PANTHER" id="PTHR18895:SF74">
    <property type="entry name" value="MTRF1L RELEASE FACTOR GLUTAMINE METHYLTRANSFERASE"/>
    <property type="match status" value="1"/>
</dbReference>
<protein>
    <recommendedName>
        <fullName evidence="4">Methyltransferase domain-containing protein</fullName>
    </recommendedName>
</protein>
<keyword evidence="2" id="KW-0808">Transferase</keyword>
<dbReference type="NCBIfam" id="TIGR03704">
    <property type="entry name" value="PrmC_rel_meth"/>
    <property type="match status" value="1"/>
</dbReference>
<dbReference type="InterPro" id="IPR029063">
    <property type="entry name" value="SAM-dependent_MTases_sf"/>
</dbReference>
<dbReference type="Proteomes" id="UP000636458">
    <property type="component" value="Unassembled WGS sequence"/>
</dbReference>
<reference evidence="5" key="1">
    <citation type="submission" date="2021-01" db="EMBL/GenBank/DDBJ databases">
        <title>Lacisediminihabitans sp. nov. strain G11-30, isolated from Antarctic Soil.</title>
        <authorList>
            <person name="Li J."/>
        </authorList>
    </citation>
    <scope>NUCLEOTIDE SEQUENCE</scope>
    <source>
        <strain evidence="5">G11-30</strain>
    </source>
</reference>
<dbReference type="AlphaFoldDB" id="A0A934SM36"/>
<dbReference type="InterPro" id="IPR050320">
    <property type="entry name" value="N5-glutamine_MTase"/>
</dbReference>
<feature type="domain" description="Methyltransferase" evidence="4">
    <location>
        <begin position="120"/>
        <end position="206"/>
    </location>
</feature>
<accession>A0A934SM36</accession>
<dbReference type="InterPro" id="IPR041698">
    <property type="entry name" value="Methyltransf_25"/>
</dbReference>
<proteinExistence type="predicted"/>
<dbReference type="GO" id="GO:0008276">
    <property type="term" value="F:protein methyltransferase activity"/>
    <property type="evidence" value="ECO:0007669"/>
    <property type="project" value="InterPro"/>
</dbReference>
<evidence type="ECO:0000313" key="6">
    <source>
        <dbReference type="Proteomes" id="UP000636458"/>
    </source>
</evidence>
<keyword evidence="1" id="KW-0489">Methyltransferase</keyword>
<dbReference type="RefSeq" id="WP_200555818.1">
    <property type="nucleotide sequence ID" value="NZ_JAEPES010000002.1"/>
</dbReference>
<dbReference type="PANTHER" id="PTHR18895">
    <property type="entry name" value="HEMK METHYLTRANSFERASE"/>
    <property type="match status" value="1"/>
</dbReference>
<dbReference type="GO" id="GO:0032259">
    <property type="term" value="P:methylation"/>
    <property type="evidence" value="ECO:0007669"/>
    <property type="project" value="UniProtKB-KW"/>
</dbReference>
<dbReference type="SUPFAM" id="SSF53335">
    <property type="entry name" value="S-adenosyl-L-methionine-dependent methyltransferases"/>
    <property type="match status" value="1"/>
</dbReference>
<comment type="caution">
    <text evidence="5">The sequence shown here is derived from an EMBL/GenBank/DDBJ whole genome shotgun (WGS) entry which is preliminary data.</text>
</comment>
<dbReference type="Pfam" id="PF13649">
    <property type="entry name" value="Methyltransf_25"/>
    <property type="match status" value="1"/>
</dbReference>
<evidence type="ECO:0000256" key="3">
    <source>
        <dbReference type="ARBA" id="ARBA00022691"/>
    </source>
</evidence>
<evidence type="ECO:0000256" key="1">
    <source>
        <dbReference type="ARBA" id="ARBA00022603"/>
    </source>
</evidence>
<dbReference type="Gene3D" id="1.10.8.10">
    <property type="entry name" value="DNA helicase RuvA subunit, C-terminal domain"/>
    <property type="match status" value="1"/>
</dbReference>
<sequence>MTAPEPPADVVTRLRAAGCVFAEEEATLLVEAATSVSGSAREKHRAGEKRAAGNQHLDLDKLEALIAQRVAGLPLEHLLGWAEFAGLRIAVGPGVFVPRRRTEFLAERAILAAQTAHPVVVDLCCGTGAVAAAIGAALPASELIASDIDPDATAYARQNLADRGTVFTGDLFAPLPPTLLGRVDILVANAPYVPTDDIATMPSEARDHEHRVALDGGADGLDLQRRIIAESRRWLAAGSTVLIETSAHQAATTVRLLREGGFDAHSVHSDEREATVAVGTLP</sequence>